<dbReference type="PANTHER" id="PTHR31118:SF12">
    <property type="entry name" value="CYCLASE-LIKE PROTEIN 2"/>
    <property type="match status" value="1"/>
</dbReference>
<dbReference type="InterPro" id="IPR007325">
    <property type="entry name" value="KFase/CYL"/>
</dbReference>
<name>A0A7D5H5E3_9PSED</name>
<dbReference type="RefSeq" id="WP_176570461.1">
    <property type="nucleotide sequence ID" value="NZ_CP056030.1"/>
</dbReference>
<dbReference type="AlphaFoldDB" id="A0A7D5H5E3"/>
<dbReference type="SUPFAM" id="SSF102198">
    <property type="entry name" value="Putative cyclase"/>
    <property type="match status" value="1"/>
</dbReference>
<gene>
    <name evidence="1" type="ORF">HWQ56_10785</name>
</gene>
<dbReference type="Gene3D" id="3.50.30.50">
    <property type="entry name" value="Putative cyclase"/>
    <property type="match status" value="1"/>
</dbReference>
<organism evidence="1 2">
    <name type="scientific">Pseudomonas eucalypticola</name>
    <dbReference type="NCBI Taxonomy" id="2599595"/>
    <lineage>
        <taxon>Bacteria</taxon>
        <taxon>Pseudomonadati</taxon>
        <taxon>Pseudomonadota</taxon>
        <taxon>Gammaproteobacteria</taxon>
        <taxon>Pseudomonadales</taxon>
        <taxon>Pseudomonadaceae</taxon>
        <taxon>Pseudomonas</taxon>
    </lineage>
</organism>
<evidence type="ECO:0000313" key="2">
    <source>
        <dbReference type="Proteomes" id="UP000509568"/>
    </source>
</evidence>
<keyword evidence="2" id="KW-1185">Reference proteome</keyword>
<dbReference type="InterPro" id="IPR037175">
    <property type="entry name" value="KFase_sf"/>
</dbReference>
<accession>A0A7D5H5E3</accession>
<dbReference type="Proteomes" id="UP000509568">
    <property type="component" value="Chromosome"/>
</dbReference>
<evidence type="ECO:0000313" key="1">
    <source>
        <dbReference type="EMBL" id="QKZ04243.1"/>
    </source>
</evidence>
<dbReference type="PANTHER" id="PTHR31118">
    <property type="entry name" value="CYCLASE-LIKE PROTEIN 2"/>
    <property type="match status" value="1"/>
</dbReference>
<dbReference type="Pfam" id="PF04199">
    <property type="entry name" value="Cyclase"/>
    <property type="match status" value="1"/>
</dbReference>
<dbReference type="GO" id="GO:0019441">
    <property type="term" value="P:L-tryptophan catabolic process to kynurenine"/>
    <property type="evidence" value="ECO:0007669"/>
    <property type="project" value="InterPro"/>
</dbReference>
<reference evidence="1 2" key="1">
    <citation type="submission" date="2020-06" db="EMBL/GenBank/DDBJ databases">
        <title>Pseudomonas eucalypticola sp. nov., an endophyte of Eucalyptus dunnii leaves with biocontrol ability of eucalyptus leaf blight.</title>
        <authorList>
            <person name="Liu Y."/>
            <person name="Song Z."/>
            <person name="Zeng H."/>
            <person name="Lu M."/>
            <person name="Wang X."/>
            <person name="Lian X."/>
            <person name="Zhang Q."/>
        </authorList>
    </citation>
    <scope>NUCLEOTIDE SEQUENCE [LARGE SCALE GENOMIC DNA]</scope>
    <source>
        <strain evidence="1 2">NP-1</strain>
    </source>
</reference>
<dbReference type="KEGG" id="pez:HWQ56_10785"/>
<proteinExistence type="predicted"/>
<sequence>MSSQKIKAYVDLNHVLSSGMVTYPGTSDLEITEFCPRYPNGALIDSVKFLSITSTYIDAPFHVDPNGKKISEYPLERLVNLPVVLVTKPDHRRMFTIEDIEILDVDGKAVLFHTSFDNFFGKPGYDQNPPYISVEVAEWLVEKKAVLVGIDSILVDDVNDGSTIPVHTTLLRNGIAIAENMTNLSALVDQDAYLTAVPPRAETGSFPTRIFATLLEQ</sequence>
<protein>
    <submittedName>
        <fullName evidence="1">Cyclase family protein</fullName>
    </submittedName>
</protein>
<dbReference type="GO" id="GO:0004061">
    <property type="term" value="F:arylformamidase activity"/>
    <property type="evidence" value="ECO:0007669"/>
    <property type="project" value="InterPro"/>
</dbReference>
<dbReference type="EMBL" id="CP056030">
    <property type="protein sequence ID" value="QKZ04243.1"/>
    <property type="molecule type" value="Genomic_DNA"/>
</dbReference>